<evidence type="ECO:0000259" key="4">
    <source>
        <dbReference type="PROSITE" id="PS50987"/>
    </source>
</evidence>
<dbReference type="PANTHER" id="PTHR33154:SF25">
    <property type="entry name" value="LMO0101 PROTEIN"/>
    <property type="match status" value="1"/>
</dbReference>
<protein>
    <recommendedName>
        <fullName evidence="4">HTH arsR-type domain-containing protein</fullName>
    </recommendedName>
</protein>
<dbReference type="GeneID" id="98566976"/>
<dbReference type="InterPro" id="IPR051081">
    <property type="entry name" value="HTH_MetalResp_TranReg"/>
</dbReference>
<sequence>MKKQREVPDLLTIFQALSDPIRLDIVRCILAAGEKRITNDKYQIAKSTLSHHLKILTEAQLLVMRKEGVTRIYQIDQQLIDQAFPNLLNLVIMDQE</sequence>
<dbReference type="GO" id="GO:0003677">
    <property type="term" value="F:DNA binding"/>
    <property type="evidence" value="ECO:0007669"/>
    <property type="project" value="UniProtKB-KW"/>
</dbReference>
<reference evidence="5 6" key="1">
    <citation type="submission" date="2017-05" db="EMBL/GenBank/DDBJ databases">
        <title>Vagococcus spp. assemblies.</title>
        <authorList>
            <person name="Gulvik C.A."/>
        </authorList>
    </citation>
    <scope>NUCLEOTIDE SEQUENCE [LARGE SCALE GENOMIC DNA]</scope>
    <source>
        <strain evidence="5 6">NCFB 2777</strain>
    </source>
</reference>
<accession>A0A429ZWI6</accession>
<name>A0A429ZWI6_9ENTE</name>
<dbReference type="PRINTS" id="PR00778">
    <property type="entry name" value="HTHARSR"/>
</dbReference>
<dbReference type="RefSeq" id="WP_126778069.1">
    <property type="nucleotide sequence ID" value="NZ_CAUQJP010000039.1"/>
</dbReference>
<dbReference type="SMART" id="SM00418">
    <property type="entry name" value="HTH_ARSR"/>
    <property type="match status" value="1"/>
</dbReference>
<evidence type="ECO:0000313" key="5">
    <source>
        <dbReference type="EMBL" id="RST98025.1"/>
    </source>
</evidence>
<gene>
    <name evidence="5" type="ORF">CBF35_01225</name>
</gene>
<dbReference type="InterPro" id="IPR001845">
    <property type="entry name" value="HTH_ArsR_DNA-bd_dom"/>
</dbReference>
<evidence type="ECO:0000313" key="6">
    <source>
        <dbReference type="Proteomes" id="UP000287239"/>
    </source>
</evidence>
<keyword evidence="1" id="KW-0805">Transcription regulation</keyword>
<dbReference type="Gene3D" id="1.10.10.10">
    <property type="entry name" value="Winged helix-like DNA-binding domain superfamily/Winged helix DNA-binding domain"/>
    <property type="match status" value="1"/>
</dbReference>
<dbReference type="NCBIfam" id="NF033788">
    <property type="entry name" value="HTH_metalloreg"/>
    <property type="match status" value="1"/>
</dbReference>
<proteinExistence type="predicted"/>
<dbReference type="InterPro" id="IPR011991">
    <property type="entry name" value="ArsR-like_HTH"/>
</dbReference>
<dbReference type="EMBL" id="NGJU01000001">
    <property type="protein sequence ID" value="RST98025.1"/>
    <property type="molecule type" value="Genomic_DNA"/>
</dbReference>
<dbReference type="Proteomes" id="UP000287239">
    <property type="component" value="Unassembled WGS sequence"/>
</dbReference>
<comment type="caution">
    <text evidence="5">The sequence shown here is derived from an EMBL/GenBank/DDBJ whole genome shotgun (WGS) entry which is preliminary data.</text>
</comment>
<dbReference type="PROSITE" id="PS50987">
    <property type="entry name" value="HTH_ARSR_2"/>
    <property type="match status" value="1"/>
</dbReference>
<evidence type="ECO:0000256" key="3">
    <source>
        <dbReference type="ARBA" id="ARBA00023163"/>
    </source>
</evidence>
<dbReference type="PANTHER" id="PTHR33154">
    <property type="entry name" value="TRANSCRIPTIONAL REGULATOR, ARSR FAMILY"/>
    <property type="match status" value="1"/>
</dbReference>
<dbReference type="OrthoDB" id="9798835at2"/>
<dbReference type="AlphaFoldDB" id="A0A429ZWI6"/>
<dbReference type="SUPFAM" id="SSF46785">
    <property type="entry name" value="Winged helix' DNA-binding domain"/>
    <property type="match status" value="1"/>
</dbReference>
<keyword evidence="3" id="KW-0804">Transcription</keyword>
<organism evidence="5 6">
    <name type="scientific">Vagococcus salmoninarum</name>
    <dbReference type="NCBI Taxonomy" id="2739"/>
    <lineage>
        <taxon>Bacteria</taxon>
        <taxon>Bacillati</taxon>
        <taxon>Bacillota</taxon>
        <taxon>Bacilli</taxon>
        <taxon>Lactobacillales</taxon>
        <taxon>Enterococcaceae</taxon>
        <taxon>Vagococcus</taxon>
    </lineage>
</organism>
<feature type="domain" description="HTH arsR-type" evidence="4">
    <location>
        <begin position="2"/>
        <end position="95"/>
    </location>
</feature>
<dbReference type="GO" id="GO:0003700">
    <property type="term" value="F:DNA-binding transcription factor activity"/>
    <property type="evidence" value="ECO:0007669"/>
    <property type="project" value="InterPro"/>
</dbReference>
<keyword evidence="2" id="KW-0238">DNA-binding</keyword>
<dbReference type="InterPro" id="IPR036388">
    <property type="entry name" value="WH-like_DNA-bd_sf"/>
</dbReference>
<evidence type="ECO:0000256" key="2">
    <source>
        <dbReference type="ARBA" id="ARBA00023125"/>
    </source>
</evidence>
<dbReference type="InterPro" id="IPR036390">
    <property type="entry name" value="WH_DNA-bd_sf"/>
</dbReference>
<keyword evidence="6" id="KW-1185">Reference proteome</keyword>
<dbReference type="CDD" id="cd00090">
    <property type="entry name" value="HTH_ARSR"/>
    <property type="match status" value="1"/>
</dbReference>
<evidence type="ECO:0000256" key="1">
    <source>
        <dbReference type="ARBA" id="ARBA00023015"/>
    </source>
</evidence>